<dbReference type="AlphaFoldDB" id="A0AAD7E9A1"/>
<gene>
    <name evidence="1" type="ORF">DFH08DRAFT_825405</name>
</gene>
<keyword evidence="2" id="KW-1185">Reference proteome</keyword>
<comment type="caution">
    <text evidence="1">The sequence shown here is derived from an EMBL/GenBank/DDBJ whole genome shotgun (WGS) entry which is preliminary data.</text>
</comment>
<name>A0AAD7E9A1_9AGAR</name>
<reference evidence="1" key="1">
    <citation type="submission" date="2023-03" db="EMBL/GenBank/DDBJ databases">
        <title>Massive genome expansion in bonnet fungi (Mycena s.s.) driven by repeated elements and novel gene families across ecological guilds.</title>
        <authorList>
            <consortium name="Lawrence Berkeley National Laboratory"/>
            <person name="Harder C.B."/>
            <person name="Miyauchi S."/>
            <person name="Viragh M."/>
            <person name="Kuo A."/>
            <person name="Thoen E."/>
            <person name="Andreopoulos B."/>
            <person name="Lu D."/>
            <person name="Skrede I."/>
            <person name="Drula E."/>
            <person name="Henrissat B."/>
            <person name="Morin E."/>
            <person name="Kohler A."/>
            <person name="Barry K."/>
            <person name="LaButti K."/>
            <person name="Morin E."/>
            <person name="Salamov A."/>
            <person name="Lipzen A."/>
            <person name="Mereny Z."/>
            <person name="Hegedus B."/>
            <person name="Baldrian P."/>
            <person name="Stursova M."/>
            <person name="Weitz H."/>
            <person name="Taylor A."/>
            <person name="Grigoriev I.V."/>
            <person name="Nagy L.G."/>
            <person name="Martin F."/>
            <person name="Kauserud H."/>
        </authorList>
    </citation>
    <scope>NUCLEOTIDE SEQUENCE</scope>
    <source>
        <strain evidence="1">CBHHK002</strain>
    </source>
</reference>
<proteinExistence type="predicted"/>
<dbReference type="Proteomes" id="UP001218218">
    <property type="component" value="Unassembled WGS sequence"/>
</dbReference>
<dbReference type="EMBL" id="JARIHO010000100">
    <property type="protein sequence ID" value="KAJ7304646.1"/>
    <property type="molecule type" value="Genomic_DNA"/>
</dbReference>
<organism evidence="1 2">
    <name type="scientific">Mycena albidolilacea</name>
    <dbReference type="NCBI Taxonomy" id="1033008"/>
    <lineage>
        <taxon>Eukaryota</taxon>
        <taxon>Fungi</taxon>
        <taxon>Dikarya</taxon>
        <taxon>Basidiomycota</taxon>
        <taxon>Agaricomycotina</taxon>
        <taxon>Agaricomycetes</taxon>
        <taxon>Agaricomycetidae</taxon>
        <taxon>Agaricales</taxon>
        <taxon>Marasmiineae</taxon>
        <taxon>Mycenaceae</taxon>
        <taxon>Mycena</taxon>
    </lineage>
</organism>
<sequence length="213" mass="23259">MVPTAFSVSTCDCADVLKAGPLQQRISGRESTPRGTTHDLFRDTQPHIAGRGGVLAQEPGTAERFKRVADLPAGCAELAALDLRESPARRTGEACSEPTPGLRIQGQHIDAIPIQVPSKIVILGRVVQYISCARQHHQYEAQIEVVPIDVIGKEVRVAVFLVIHADEDQELGAYPEDMGYDSRRHQARGRPDGWIELGLESHGELASNLNIFL</sequence>
<accession>A0AAD7E9A1</accession>
<evidence type="ECO:0000313" key="2">
    <source>
        <dbReference type="Proteomes" id="UP001218218"/>
    </source>
</evidence>
<evidence type="ECO:0000313" key="1">
    <source>
        <dbReference type="EMBL" id="KAJ7304646.1"/>
    </source>
</evidence>
<protein>
    <submittedName>
        <fullName evidence="1">Uncharacterized protein</fullName>
    </submittedName>
</protein>